<keyword evidence="8 13" id="KW-1133">Transmembrane helix</keyword>
<comment type="caution">
    <text evidence="17">The sequence shown here is derived from an EMBL/GenBank/DDBJ whole genome shotgun (WGS) entry which is preliminary data.</text>
</comment>
<feature type="compositionally biased region" description="Basic and acidic residues" evidence="14">
    <location>
        <begin position="596"/>
        <end position="617"/>
    </location>
</feature>
<feature type="transmembrane region" description="Helical" evidence="15">
    <location>
        <begin position="20"/>
        <end position="42"/>
    </location>
</feature>
<keyword evidence="12" id="KW-0687">Ribonucleoprotein</keyword>
<evidence type="ECO:0000256" key="7">
    <source>
        <dbReference type="ARBA" id="ARBA00022980"/>
    </source>
</evidence>
<dbReference type="InterPro" id="IPR045095">
    <property type="entry name" value="ACDP"/>
</dbReference>
<dbReference type="Pfam" id="PF00571">
    <property type="entry name" value="CBS"/>
    <property type="match status" value="1"/>
</dbReference>
<dbReference type="Pfam" id="PF01595">
    <property type="entry name" value="CNNM"/>
    <property type="match status" value="1"/>
</dbReference>
<evidence type="ECO:0000256" key="3">
    <source>
        <dbReference type="ARBA" id="ARBA00007278"/>
    </source>
</evidence>
<dbReference type="GO" id="GO:0010960">
    <property type="term" value="P:magnesium ion homeostasis"/>
    <property type="evidence" value="ECO:0007669"/>
    <property type="project" value="InterPro"/>
</dbReference>
<name>A0AAW2RQK4_9LAMI</name>
<evidence type="ECO:0000256" key="9">
    <source>
        <dbReference type="ARBA" id="ARBA00023122"/>
    </source>
</evidence>
<dbReference type="Pfam" id="PF03501">
    <property type="entry name" value="S10_plectin"/>
    <property type="match status" value="1"/>
</dbReference>
<keyword evidence="5 13" id="KW-0812">Transmembrane</keyword>
<comment type="subcellular location">
    <subcellularLocation>
        <location evidence="2">Cytoplasm</location>
    </subcellularLocation>
    <subcellularLocation>
        <location evidence="1">Membrane</location>
        <topology evidence="1">Multi-pass membrane protein</topology>
    </subcellularLocation>
</comment>
<feature type="compositionally biased region" description="Gly residues" evidence="14">
    <location>
        <begin position="645"/>
        <end position="666"/>
    </location>
</feature>
<dbReference type="AlphaFoldDB" id="A0AAW2RQK4"/>
<dbReference type="CDD" id="cd04590">
    <property type="entry name" value="CBS_pair_CorC_HlyC_assoc"/>
    <property type="match status" value="1"/>
</dbReference>
<feature type="domain" description="CNNM transmembrane" evidence="16">
    <location>
        <begin position="11"/>
        <end position="194"/>
    </location>
</feature>
<reference evidence="17" key="1">
    <citation type="submission" date="2020-06" db="EMBL/GenBank/DDBJ databases">
        <authorList>
            <person name="Li T."/>
            <person name="Hu X."/>
            <person name="Zhang T."/>
            <person name="Song X."/>
            <person name="Zhang H."/>
            <person name="Dai N."/>
            <person name="Sheng W."/>
            <person name="Hou X."/>
            <person name="Wei L."/>
        </authorList>
    </citation>
    <scope>NUCLEOTIDE SEQUENCE</scope>
    <source>
        <strain evidence="17">KEN8</strain>
        <tissue evidence="17">Leaf</tissue>
    </source>
</reference>
<evidence type="ECO:0000256" key="5">
    <source>
        <dbReference type="ARBA" id="ARBA00022692"/>
    </source>
</evidence>
<evidence type="ECO:0000256" key="6">
    <source>
        <dbReference type="ARBA" id="ARBA00022737"/>
    </source>
</evidence>
<dbReference type="GO" id="GO:0016020">
    <property type="term" value="C:membrane"/>
    <property type="evidence" value="ECO:0007669"/>
    <property type="project" value="UniProtKB-SubCell"/>
</dbReference>
<dbReference type="GO" id="GO:0005840">
    <property type="term" value="C:ribosome"/>
    <property type="evidence" value="ECO:0007669"/>
    <property type="project" value="UniProtKB-KW"/>
</dbReference>
<gene>
    <name evidence="17" type="ORF">Scaly_0526300</name>
</gene>
<keyword evidence="10 13" id="KW-0472">Membrane</keyword>
<evidence type="ECO:0000313" key="17">
    <source>
        <dbReference type="EMBL" id="KAL0382390.1"/>
    </source>
</evidence>
<evidence type="ECO:0000256" key="8">
    <source>
        <dbReference type="ARBA" id="ARBA00022989"/>
    </source>
</evidence>
<evidence type="ECO:0000256" key="11">
    <source>
        <dbReference type="ARBA" id="ARBA00023180"/>
    </source>
</evidence>
<dbReference type="PANTHER" id="PTHR12064">
    <property type="entry name" value="METAL TRANSPORTER CNNM"/>
    <property type="match status" value="1"/>
</dbReference>
<dbReference type="FunFam" id="1.10.10.10:FF:000025">
    <property type="entry name" value="40S ribosomal protein S10"/>
    <property type="match status" value="1"/>
</dbReference>
<dbReference type="PANTHER" id="PTHR12064:SF72">
    <property type="entry name" value="CBS DOMAIN PROTEIN"/>
    <property type="match status" value="1"/>
</dbReference>
<feature type="transmembrane region" description="Helical" evidence="15">
    <location>
        <begin position="100"/>
        <end position="122"/>
    </location>
</feature>
<organism evidence="17">
    <name type="scientific">Sesamum calycinum</name>
    <dbReference type="NCBI Taxonomy" id="2727403"/>
    <lineage>
        <taxon>Eukaryota</taxon>
        <taxon>Viridiplantae</taxon>
        <taxon>Streptophyta</taxon>
        <taxon>Embryophyta</taxon>
        <taxon>Tracheophyta</taxon>
        <taxon>Spermatophyta</taxon>
        <taxon>Magnoliopsida</taxon>
        <taxon>eudicotyledons</taxon>
        <taxon>Gunneridae</taxon>
        <taxon>Pentapetalae</taxon>
        <taxon>asterids</taxon>
        <taxon>lamiids</taxon>
        <taxon>Lamiales</taxon>
        <taxon>Pedaliaceae</taxon>
        <taxon>Sesamum</taxon>
    </lineage>
</organism>
<evidence type="ECO:0000259" key="16">
    <source>
        <dbReference type="PROSITE" id="PS51846"/>
    </source>
</evidence>
<evidence type="ECO:0000256" key="12">
    <source>
        <dbReference type="ARBA" id="ARBA00023274"/>
    </source>
</evidence>
<dbReference type="GO" id="GO:1990904">
    <property type="term" value="C:ribonucleoprotein complex"/>
    <property type="evidence" value="ECO:0007669"/>
    <property type="project" value="UniProtKB-KW"/>
</dbReference>
<dbReference type="GO" id="GO:0005737">
    <property type="term" value="C:cytoplasm"/>
    <property type="evidence" value="ECO:0007669"/>
    <property type="project" value="UniProtKB-SubCell"/>
</dbReference>
<dbReference type="GO" id="GO:0030026">
    <property type="term" value="P:intracellular manganese ion homeostasis"/>
    <property type="evidence" value="ECO:0007669"/>
    <property type="project" value="TreeGrafter"/>
</dbReference>
<comment type="similarity">
    <text evidence="3">Belongs to the eukaryotic ribosomal protein eS10 family.</text>
</comment>
<dbReference type="EMBL" id="JACGWM010000003">
    <property type="protein sequence ID" value="KAL0382390.1"/>
    <property type="molecule type" value="Genomic_DNA"/>
</dbReference>
<evidence type="ECO:0000256" key="13">
    <source>
        <dbReference type="PROSITE-ProRule" id="PRU01193"/>
    </source>
</evidence>
<dbReference type="InterPro" id="IPR046342">
    <property type="entry name" value="CBS_dom_sf"/>
</dbReference>
<evidence type="ECO:0000256" key="10">
    <source>
        <dbReference type="ARBA" id="ARBA00023136"/>
    </source>
</evidence>
<keyword evidence="4" id="KW-0963">Cytoplasm</keyword>
<proteinExistence type="inferred from homology"/>
<evidence type="ECO:0000256" key="1">
    <source>
        <dbReference type="ARBA" id="ARBA00004141"/>
    </source>
</evidence>
<keyword evidence="11" id="KW-0325">Glycoprotein</keyword>
<dbReference type="InterPro" id="IPR036388">
    <property type="entry name" value="WH-like_DNA-bd_sf"/>
</dbReference>
<dbReference type="FunFam" id="3.10.580.10:FF:000015">
    <property type="entry name" value="DUF21 domain-containing protein"/>
    <property type="match status" value="1"/>
</dbReference>
<sequence>MKSAIRLLSPLATIDNIFSIVSLGLVSFAGLTSGLSIGLLSYSQVDLEVLSKAGLPQDKTNAEKILPIVKNECLLLCTLLIGKSVALETLPIFLDTILPFWAAILVSVTFVIAFAEVIPQAVCSRYGLSSGAKFVSFVRFLLFIFFPVAYPISKLLDWLLGKSRSALLRRTELKTLVDLHSIKAGRGGDLTDDETTIITGALGMREKTAKDAMTPISKTFSLDLNSKLDMYKYTMGAIVSRGHSRVPIYADSSTNIIGLILVKNLIFCHPEDKTPIKDLVIRGIPRVKEDWPLYDVLKLFQKGHSHMAVVVKSRRELTQTDIKGTNTVVDEKKFQNDSVKYHRNQGFPSPGLDRWEKVHADIPRQDLESLKTKFLDEEAIGIITMEDVMEELLQEEILDETDHHVDIHRIRYNILTPRRLSSATEVASISSPSPSPSPYHHTPILRSPIPPFVPSPFIKPVLYASPGKSSLHSPARFPGTIRSSPSPHQIIKEKDRREICKYLFQEGVCYAKKDFNLAKHPEIDVPNLQVIKLMQSFKSKEYVRETFAWMHYYWYLTNDGIEFLRTYLNLPSEIVPATLKKSARPLGRSMGGPPGDRPRGPPRFEGDRPRFGDRDGYRGGPRAPPGEFGGEKGGAPADYQPAFRGGAGGRPGFGRGAGGFGGAPSS</sequence>
<dbReference type="Gene3D" id="3.10.580.10">
    <property type="entry name" value="CBS-domain"/>
    <property type="match status" value="1"/>
</dbReference>
<accession>A0AAW2RQK4</accession>
<evidence type="ECO:0000256" key="4">
    <source>
        <dbReference type="ARBA" id="ARBA00022490"/>
    </source>
</evidence>
<feature type="region of interest" description="Disordered" evidence="14">
    <location>
        <begin position="581"/>
        <end position="666"/>
    </location>
</feature>
<evidence type="ECO:0000256" key="2">
    <source>
        <dbReference type="ARBA" id="ARBA00004496"/>
    </source>
</evidence>
<feature type="transmembrane region" description="Helical" evidence="15">
    <location>
        <begin position="134"/>
        <end position="152"/>
    </location>
</feature>
<dbReference type="InterPro" id="IPR000644">
    <property type="entry name" value="CBS_dom"/>
</dbReference>
<protein>
    <submittedName>
        <fullName evidence="17">DUF21 domain-containing protein</fullName>
    </submittedName>
</protein>
<dbReference type="InterPro" id="IPR005326">
    <property type="entry name" value="Plectin_eS10_N"/>
</dbReference>
<dbReference type="SUPFAM" id="SSF54631">
    <property type="entry name" value="CBS-domain pair"/>
    <property type="match status" value="1"/>
</dbReference>
<reference evidence="17" key="2">
    <citation type="journal article" date="2024" name="Plant">
        <title>Genomic evolution and insights into agronomic trait innovations of Sesamum species.</title>
        <authorList>
            <person name="Miao H."/>
            <person name="Wang L."/>
            <person name="Qu L."/>
            <person name="Liu H."/>
            <person name="Sun Y."/>
            <person name="Le M."/>
            <person name="Wang Q."/>
            <person name="Wei S."/>
            <person name="Zheng Y."/>
            <person name="Lin W."/>
            <person name="Duan Y."/>
            <person name="Cao H."/>
            <person name="Xiong S."/>
            <person name="Wang X."/>
            <person name="Wei L."/>
            <person name="Li C."/>
            <person name="Ma Q."/>
            <person name="Ju M."/>
            <person name="Zhao R."/>
            <person name="Li G."/>
            <person name="Mu C."/>
            <person name="Tian Q."/>
            <person name="Mei H."/>
            <person name="Zhang T."/>
            <person name="Gao T."/>
            <person name="Zhang H."/>
        </authorList>
    </citation>
    <scope>NUCLEOTIDE SEQUENCE</scope>
    <source>
        <strain evidence="17">KEN8</strain>
    </source>
</reference>
<keyword evidence="6" id="KW-0677">Repeat</keyword>
<evidence type="ECO:0000256" key="15">
    <source>
        <dbReference type="SAM" id="Phobius"/>
    </source>
</evidence>
<evidence type="ECO:0000256" key="14">
    <source>
        <dbReference type="SAM" id="MobiDB-lite"/>
    </source>
</evidence>
<keyword evidence="7" id="KW-0689">Ribosomal protein</keyword>
<dbReference type="PROSITE" id="PS51846">
    <property type="entry name" value="CNNM"/>
    <property type="match status" value="1"/>
</dbReference>
<dbReference type="InterPro" id="IPR044751">
    <property type="entry name" value="Ion_transp-like_CBS"/>
</dbReference>
<keyword evidence="9" id="KW-0129">CBS domain</keyword>
<dbReference type="InterPro" id="IPR002550">
    <property type="entry name" value="CNNM"/>
</dbReference>
<dbReference type="Gene3D" id="1.10.10.10">
    <property type="entry name" value="Winged helix-like DNA-binding domain superfamily/Winged helix DNA-binding domain"/>
    <property type="match status" value="1"/>
</dbReference>